<dbReference type="PROSITE" id="PS50102">
    <property type="entry name" value="RRM"/>
    <property type="match status" value="1"/>
</dbReference>
<keyword evidence="11" id="KW-1185">Reference proteome</keyword>
<dbReference type="HOGENOM" id="CLU_018832_0_0_1"/>
<evidence type="ECO:0000256" key="3">
    <source>
        <dbReference type="ARBA" id="ARBA00007077"/>
    </source>
</evidence>
<dbReference type="STRING" id="650164.K5VYD7"/>
<evidence type="ECO:0000256" key="8">
    <source>
        <dbReference type="SAM" id="MobiDB-lite"/>
    </source>
</evidence>
<organism evidence="10 11">
    <name type="scientific">Phanerochaete carnosa (strain HHB-10118-sp)</name>
    <name type="common">White-rot fungus</name>
    <name type="synonym">Peniophora carnosa</name>
    <dbReference type="NCBI Taxonomy" id="650164"/>
    <lineage>
        <taxon>Eukaryota</taxon>
        <taxon>Fungi</taxon>
        <taxon>Dikarya</taxon>
        <taxon>Basidiomycota</taxon>
        <taxon>Agaricomycotina</taxon>
        <taxon>Agaricomycetes</taxon>
        <taxon>Polyporales</taxon>
        <taxon>Phanerochaetaceae</taxon>
        <taxon>Phanerochaete</taxon>
    </lineage>
</organism>
<dbReference type="SUPFAM" id="SSF54928">
    <property type="entry name" value="RNA-binding domain, RBD"/>
    <property type="match status" value="1"/>
</dbReference>
<evidence type="ECO:0000256" key="4">
    <source>
        <dbReference type="ARBA" id="ARBA00015520"/>
    </source>
</evidence>
<evidence type="ECO:0000313" key="11">
    <source>
        <dbReference type="Proteomes" id="UP000008370"/>
    </source>
</evidence>
<keyword evidence="5 7" id="KW-0694">RNA-binding</keyword>
<comment type="subcellular location">
    <subcellularLocation>
        <location evidence="2">Nucleus</location>
        <location evidence="2">Nucleolus</location>
    </subcellularLocation>
</comment>
<feature type="compositionally biased region" description="Polar residues" evidence="8">
    <location>
        <begin position="290"/>
        <end position="307"/>
    </location>
</feature>
<dbReference type="SMART" id="SM00360">
    <property type="entry name" value="RRM"/>
    <property type="match status" value="1"/>
</dbReference>
<protein>
    <recommendedName>
        <fullName evidence="4">Nucleolar protein 12</fullName>
    </recommendedName>
</protein>
<feature type="domain" description="RRM" evidence="9">
    <location>
        <begin position="176"/>
        <end position="277"/>
    </location>
</feature>
<dbReference type="GO" id="GO:0005730">
    <property type="term" value="C:nucleolus"/>
    <property type="evidence" value="ECO:0007669"/>
    <property type="project" value="UniProtKB-SubCell"/>
</dbReference>
<dbReference type="KEGG" id="pco:PHACADRAFT_262138"/>
<feature type="compositionally biased region" description="Basic and acidic residues" evidence="8">
    <location>
        <begin position="356"/>
        <end position="380"/>
    </location>
</feature>
<gene>
    <name evidence="10" type="ORF">PHACADRAFT_262138</name>
</gene>
<dbReference type="PANTHER" id="PTHR23236">
    <property type="entry name" value="EUKARYOTIC TRANSLATION INITIATION FACTOR 4B/4H"/>
    <property type="match status" value="1"/>
</dbReference>
<dbReference type="Proteomes" id="UP000008370">
    <property type="component" value="Unassembled WGS sequence"/>
</dbReference>
<sequence length="407" mass="45244">MQKQFSRYILSFVPDAKIESIRFRSVAFQKPTTELPADNPSSKSMSKEGRQHDRDRAASWRASKGKDDDEEAAPAKTFLTPKEKKRIAFIKQEIHSGVDSVNAYIVFAHPVPAESRPKNLPPLKPIMDPYEAAKAAIRAADGSVFMDRTLRLDLAAKGKGKAREIVNAESPDDPKATIFVGNLDFAAKEEDVRVFFEGLVVTERGEPTEIQAEDAERSDEKAWVKRVRLIRDKDTLLGKGFGYVQFMDRECVDEILALEQDRLKFAKRKLRVQRCKTLPGASKVAPARPSAQTKTVVQTKGTSQTRSLPAAPAPVPKGDPSLGAKLAGLSKEERKKLKATDADRVARRLAKKKAKALADHGVKARESTKERVRERKRPMDKSGAAESSKSKKRVRSSKALAKMNMKK</sequence>
<keyword evidence="6" id="KW-0539">Nucleus</keyword>
<dbReference type="RefSeq" id="XP_007399592.1">
    <property type="nucleotide sequence ID" value="XM_007399530.1"/>
</dbReference>
<evidence type="ECO:0000256" key="6">
    <source>
        <dbReference type="ARBA" id="ARBA00023242"/>
    </source>
</evidence>
<dbReference type="AlphaFoldDB" id="K5VYD7"/>
<dbReference type="OrthoDB" id="442677at2759"/>
<dbReference type="EMBL" id="JH930476">
    <property type="protein sequence ID" value="EKM51795.1"/>
    <property type="molecule type" value="Genomic_DNA"/>
</dbReference>
<dbReference type="InterPro" id="IPR000504">
    <property type="entry name" value="RRM_dom"/>
</dbReference>
<dbReference type="InterPro" id="IPR035979">
    <property type="entry name" value="RBD_domain_sf"/>
</dbReference>
<dbReference type="GO" id="GO:0019843">
    <property type="term" value="F:rRNA binding"/>
    <property type="evidence" value="ECO:0007669"/>
    <property type="project" value="TreeGrafter"/>
</dbReference>
<dbReference type="Gene3D" id="3.30.70.330">
    <property type="match status" value="1"/>
</dbReference>
<dbReference type="InterPro" id="IPR012677">
    <property type="entry name" value="Nucleotide-bd_a/b_plait_sf"/>
</dbReference>
<feature type="compositionally biased region" description="Low complexity" evidence="8">
    <location>
        <begin position="397"/>
        <end position="407"/>
    </location>
</feature>
<feature type="region of interest" description="Disordered" evidence="8">
    <location>
        <begin position="280"/>
        <end position="324"/>
    </location>
</feature>
<evidence type="ECO:0000256" key="2">
    <source>
        <dbReference type="ARBA" id="ARBA00004604"/>
    </source>
</evidence>
<evidence type="ECO:0000256" key="7">
    <source>
        <dbReference type="PROSITE-ProRule" id="PRU00176"/>
    </source>
</evidence>
<reference evidence="10 11" key="1">
    <citation type="journal article" date="2012" name="BMC Genomics">
        <title>Comparative genomics of the white-rot fungi, Phanerochaete carnosa and P. chrysosporium, to elucidate the genetic basis of the distinct wood types they colonize.</title>
        <authorList>
            <person name="Suzuki H."/>
            <person name="MacDonald J."/>
            <person name="Syed K."/>
            <person name="Salamov A."/>
            <person name="Hori C."/>
            <person name="Aerts A."/>
            <person name="Henrissat B."/>
            <person name="Wiebenga A."/>
            <person name="vanKuyk P.A."/>
            <person name="Barry K."/>
            <person name="Lindquist E."/>
            <person name="LaButti K."/>
            <person name="Lapidus A."/>
            <person name="Lucas S."/>
            <person name="Coutinho P."/>
            <person name="Gong Y."/>
            <person name="Samejima M."/>
            <person name="Mahadevan R."/>
            <person name="Abou-Zaid M."/>
            <person name="de Vries R.P."/>
            <person name="Igarashi K."/>
            <person name="Yadav J.S."/>
            <person name="Grigoriev I.V."/>
            <person name="Master E.R."/>
        </authorList>
    </citation>
    <scope>NUCLEOTIDE SEQUENCE [LARGE SCALE GENOMIC DNA]</scope>
    <source>
        <strain evidence="10 11">HHB-10118-sp</strain>
    </source>
</reference>
<feature type="region of interest" description="Disordered" evidence="8">
    <location>
        <begin position="29"/>
        <end position="77"/>
    </location>
</feature>
<proteinExistence type="inferred from homology"/>
<name>K5VYD7_PHACS</name>
<dbReference type="InParanoid" id="K5VYD7"/>
<evidence type="ECO:0000256" key="1">
    <source>
        <dbReference type="ARBA" id="ARBA00002475"/>
    </source>
</evidence>
<comment type="similarity">
    <text evidence="3">Belongs to the RRM RBM34 family.</text>
</comment>
<evidence type="ECO:0000313" key="10">
    <source>
        <dbReference type="EMBL" id="EKM51795.1"/>
    </source>
</evidence>
<evidence type="ECO:0000259" key="9">
    <source>
        <dbReference type="PROSITE" id="PS50102"/>
    </source>
</evidence>
<feature type="region of interest" description="Disordered" evidence="8">
    <location>
        <begin position="353"/>
        <end position="407"/>
    </location>
</feature>
<feature type="compositionally biased region" description="Basic and acidic residues" evidence="8">
    <location>
        <begin position="45"/>
        <end position="58"/>
    </location>
</feature>
<accession>K5VYD7</accession>
<comment type="function">
    <text evidence="1">Involved in pre-25S rRNA processing.</text>
</comment>
<evidence type="ECO:0000256" key="5">
    <source>
        <dbReference type="ARBA" id="ARBA00022884"/>
    </source>
</evidence>
<dbReference type="GO" id="GO:0000463">
    <property type="term" value="P:maturation of LSU-rRNA from tricistronic rRNA transcript (SSU-rRNA, 5.8S rRNA, LSU-rRNA)"/>
    <property type="evidence" value="ECO:0007669"/>
    <property type="project" value="TreeGrafter"/>
</dbReference>
<dbReference type="GeneID" id="18918195"/>
<dbReference type="PANTHER" id="PTHR23236:SF25">
    <property type="entry name" value="RNA-BINDING PROTEIN 34"/>
    <property type="match status" value="1"/>
</dbReference>